<gene>
    <name evidence="1" type="ORF">KIN20_027360</name>
</gene>
<dbReference type="AlphaFoldDB" id="A0AAD5QZ72"/>
<evidence type="ECO:0000313" key="1">
    <source>
        <dbReference type="EMBL" id="KAJ1366640.1"/>
    </source>
</evidence>
<sequence length="144" mass="16290">MRTSPSKVVYSIDAPLKNIRLQRRRRRKLKNENGCEQWAIIMGSQEDEDAESQLKRRTTPSAIVSTWTAVMGPYHANVAAVLPAQDNARLHVAKLAKRKITGLSWKLIRLTYLTCYCLVITSSSCWSTFRASRSSETSTICVED</sequence>
<proteinExistence type="predicted"/>
<protein>
    <submittedName>
        <fullName evidence="1">Uncharacterized protein</fullName>
    </submittedName>
</protein>
<comment type="caution">
    <text evidence="1">The sequence shown here is derived from an EMBL/GenBank/DDBJ whole genome shotgun (WGS) entry which is preliminary data.</text>
</comment>
<dbReference type="Proteomes" id="UP001196413">
    <property type="component" value="Unassembled WGS sequence"/>
</dbReference>
<accession>A0AAD5QZ72</accession>
<evidence type="ECO:0000313" key="2">
    <source>
        <dbReference type="Proteomes" id="UP001196413"/>
    </source>
</evidence>
<dbReference type="EMBL" id="JAHQIW010005606">
    <property type="protein sequence ID" value="KAJ1366640.1"/>
    <property type="molecule type" value="Genomic_DNA"/>
</dbReference>
<keyword evidence="2" id="KW-1185">Reference proteome</keyword>
<reference evidence="1" key="1">
    <citation type="submission" date="2021-06" db="EMBL/GenBank/DDBJ databases">
        <title>Parelaphostrongylus tenuis whole genome reference sequence.</title>
        <authorList>
            <person name="Garwood T.J."/>
            <person name="Larsen P.A."/>
            <person name="Fountain-Jones N.M."/>
            <person name="Garbe J.R."/>
            <person name="Macchietto M.G."/>
            <person name="Kania S.A."/>
            <person name="Gerhold R.W."/>
            <person name="Richards J.E."/>
            <person name="Wolf T.M."/>
        </authorList>
    </citation>
    <scope>NUCLEOTIDE SEQUENCE</scope>
    <source>
        <strain evidence="1">MNPRO001-30</strain>
        <tissue evidence="1">Meninges</tissue>
    </source>
</reference>
<organism evidence="1 2">
    <name type="scientific">Parelaphostrongylus tenuis</name>
    <name type="common">Meningeal worm</name>
    <dbReference type="NCBI Taxonomy" id="148309"/>
    <lineage>
        <taxon>Eukaryota</taxon>
        <taxon>Metazoa</taxon>
        <taxon>Ecdysozoa</taxon>
        <taxon>Nematoda</taxon>
        <taxon>Chromadorea</taxon>
        <taxon>Rhabditida</taxon>
        <taxon>Rhabditina</taxon>
        <taxon>Rhabditomorpha</taxon>
        <taxon>Strongyloidea</taxon>
        <taxon>Metastrongylidae</taxon>
        <taxon>Parelaphostrongylus</taxon>
    </lineage>
</organism>
<name>A0AAD5QZ72_PARTN</name>